<accession>A0A6G4U3W5</accession>
<keyword evidence="2" id="KW-1185">Reference proteome</keyword>
<proteinExistence type="predicted"/>
<reference evidence="1 2" key="1">
    <citation type="submission" date="2020-02" db="EMBL/GenBank/DDBJ databases">
        <title>Whole-genome analyses of novel actinobacteria.</title>
        <authorList>
            <person name="Sahin N."/>
        </authorList>
    </citation>
    <scope>NUCLEOTIDE SEQUENCE [LARGE SCALE GENOMIC DNA]</scope>
    <source>
        <strain evidence="1 2">A7024</strain>
    </source>
</reference>
<dbReference type="AlphaFoldDB" id="A0A6G4U3W5"/>
<protein>
    <submittedName>
        <fullName evidence="1">Uncharacterized protein</fullName>
    </submittedName>
</protein>
<evidence type="ECO:0000313" key="2">
    <source>
        <dbReference type="Proteomes" id="UP000481583"/>
    </source>
</evidence>
<organism evidence="1 2">
    <name type="scientific">Streptomyces coryli</name>
    <dbReference type="NCBI Taxonomy" id="1128680"/>
    <lineage>
        <taxon>Bacteria</taxon>
        <taxon>Bacillati</taxon>
        <taxon>Actinomycetota</taxon>
        <taxon>Actinomycetes</taxon>
        <taxon>Kitasatosporales</taxon>
        <taxon>Streptomycetaceae</taxon>
        <taxon>Streptomyces</taxon>
    </lineage>
</organism>
<dbReference type="Pfam" id="PF19681">
    <property type="entry name" value="DUF6183"/>
    <property type="match status" value="2"/>
</dbReference>
<evidence type="ECO:0000313" key="1">
    <source>
        <dbReference type="EMBL" id="NGN66929.1"/>
    </source>
</evidence>
<dbReference type="InterPro" id="IPR045756">
    <property type="entry name" value="DUF6183"/>
</dbReference>
<comment type="caution">
    <text evidence="1">The sequence shown here is derived from an EMBL/GenBank/DDBJ whole genome shotgun (WGS) entry which is preliminary data.</text>
</comment>
<dbReference type="EMBL" id="JAAKZV010000117">
    <property type="protein sequence ID" value="NGN66929.1"/>
    <property type="molecule type" value="Genomic_DNA"/>
</dbReference>
<gene>
    <name evidence="1" type="ORF">G5C51_23860</name>
</gene>
<sequence>MTDPLEGPGIRRLLEDTTKDGDAAVVAGMAVTLGQRHAKAAQRADELSRSVKHAARVLALTPGEENVRALLSLLTDLRGDYFLPRLDQRHLASLLAEAQSEDDLFPVFADDPSGGGVLSACLFHEMVLRGADGPELKRRTGWRLSGSWHPGLAWLPDERADMERSSHFPSRRYNGEANGGTSIITETTARLDPPTPRTTGRPDVVEVTTPELHEDISGPPREGGWSYEARSYRTAAPVAPADLPAVLAGLPLLCLTGLGPSDRFAVAPCGLEDVWELLFTTASLGVFGGSGVHGAYGRLSAWRSIAGLAGAPTSTMPGGIAGLEAWPEAATPEAVLEAAAACTWLRFEADSEWFYNDMYADYGIATLSPDGRRIAVVAATTTD</sequence>
<dbReference type="RefSeq" id="WP_165240232.1">
    <property type="nucleotide sequence ID" value="NZ_JAAKZV010000117.1"/>
</dbReference>
<dbReference type="Proteomes" id="UP000481583">
    <property type="component" value="Unassembled WGS sequence"/>
</dbReference>
<name>A0A6G4U3W5_9ACTN</name>